<keyword evidence="1" id="KW-1133">Transmembrane helix</keyword>
<organism evidence="3 4">
    <name type="scientific">Acidihalobacter yilgarnensis</name>
    <dbReference type="NCBI Taxonomy" id="2819280"/>
    <lineage>
        <taxon>Bacteria</taxon>
        <taxon>Pseudomonadati</taxon>
        <taxon>Pseudomonadota</taxon>
        <taxon>Gammaproteobacteria</taxon>
        <taxon>Chromatiales</taxon>
        <taxon>Ectothiorhodospiraceae</taxon>
        <taxon>Acidihalobacter</taxon>
    </lineage>
</organism>
<reference evidence="4" key="1">
    <citation type="submission" date="2016-09" db="EMBL/GenBank/DDBJ databases">
        <title>Acidihalobacter prosperus F5.</title>
        <authorList>
            <person name="Khaleque H.N."/>
            <person name="Ramsay J.P."/>
            <person name="Kaksonen A.H."/>
            <person name="Boxall N.J."/>
            <person name="Watkin E.L.J."/>
        </authorList>
    </citation>
    <scope>NUCLEOTIDE SEQUENCE [LARGE SCALE GENOMIC DNA]</scope>
    <source>
        <strain evidence="4">F5</strain>
    </source>
</reference>
<dbReference type="EMBL" id="CP017415">
    <property type="protein sequence ID" value="AOU99722.1"/>
    <property type="molecule type" value="Genomic_DNA"/>
</dbReference>
<accession>A0A1D8IT72</accession>
<keyword evidence="4" id="KW-1185">Reference proteome</keyword>
<feature type="transmembrane region" description="Helical" evidence="1">
    <location>
        <begin position="20"/>
        <end position="43"/>
    </location>
</feature>
<sequence>MWGPMSEYGWNGMGGFGLWGGLMMVLGWGVLIILIAGIVKWLFGNPIGHAGHLRESPKRALDILEERYARGEIDREEYLQRRDDLK</sequence>
<name>A0A1D8IT72_9GAMM</name>
<evidence type="ECO:0000256" key="1">
    <source>
        <dbReference type="SAM" id="Phobius"/>
    </source>
</evidence>
<feature type="domain" description="SHOCT" evidence="2">
    <location>
        <begin position="60"/>
        <end position="85"/>
    </location>
</feature>
<dbReference type="Pfam" id="PF09851">
    <property type="entry name" value="SHOCT"/>
    <property type="match status" value="1"/>
</dbReference>
<dbReference type="InterPro" id="IPR018649">
    <property type="entry name" value="SHOCT"/>
</dbReference>
<dbReference type="AlphaFoldDB" id="A0A1D8IT72"/>
<evidence type="ECO:0000259" key="2">
    <source>
        <dbReference type="Pfam" id="PF09851"/>
    </source>
</evidence>
<dbReference type="KEGG" id="aprs:BI364_12940"/>
<proteinExistence type="predicted"/>
<dbReference type="Proteomes" id="UP000095401">
    <property type="component" value="Chromosome"/>
</dbReference>
<keyword evidence="1" id="KW-0812">Transmembrane</keyword>
<gene>
    <name evidence="3" type="ORF">BI364_12940</name>
</gene>
<protein>
    <recommendedName>
        <fullName evidence="2">SHOCT domain-containing protein</fullName>
    </recommendedName>
</protein>
<keyword evidence="1" id="KW-0472">Membrane</keyword>
<evidence type="ECO:0000313" key="4">
    <source>
        <dbReference type="Proteomes" id="UP000095401"/>
    </source>
</evidence>
<evidence type="ECO:0000313" key="3">
    <source>
        <dbReference type="EMBL" id="AOU99722.1"/>
    </source>
</evidence>